<dbReference type="SMART" id="SM00320">
    <property type="entry name" value="WD40"/>
    <property type="match status" value="8"/>
</dbReference>
<dbReference type="HOGENOM" id="CLU_000288_57_9_1"/>
<name>A5E3B4_LODEL</name>
<dbReference type="Pfam" id="PF00400">
    <property type="entry name" value="WD40"/>
    <property type="match status" value="1"/>
</dbReference>
<protein>
    <recommendedName>
        <fullName evidence="6">Ribosome assembly protein SQT1</fullName>
    </recommendedName>
</protein>
<dbReference type="SUPFAM" id="SSF50978">
    <property type="entry name" value="WD40 repeat-like"/>
    <property type="match status" value="1"/>
</dbReference>
<dbReference type="Proteomes" id="UP000001996">
    <property type="component" value="Unassembled WGS sequence"/>
</dbReference>
<dbReference type="GeneID" id="5232020"/>
<proteinExistence type="predicted"/>
<keyword evidence="2" id="KW-0677">Repeat</keyword>
<keyword evidence="1" id="KW-0853">WD repeat</keyword>
<sequence length="447" mass="49248">MSEEDKRFVESTSATEATQTAIENDGEYIDLNEGEEVVLDDDDDNNGKEPIEDEEDDMDEDLDVDVEEQDITGSHNGEQETLEIDMSNNSWTYFDNHEDSVFTVFAHPKLPMVCTGGGDNKGYLWTTHSQPPKLVTEITGHEESIISGGFTSDGKFLITADMNGLLQVFKASKGGEKWTKFGELNEVDEILFVTVHPTLPYFAFGANDGSIWVYQIDDAAKLLTQIMSGFSHTLECNGAVFIPGKDENDLTLVSISEDGTVVNWNCFTNAVNYKLQPHDDFKGIESPWVTVKNYGNLIAIGGRDGQLSIINNDTGKIVSSIKTLDNVDDVAELSIEALSWCQSKNINLLAVGLVSGDVLLFDTQQWRLRKNIKVDDAITKLQFVEETPILVGSSMNGKIYKWDARTGAELYAGVGHNMGVLDFAILEHGKKLVTAGDEGVSLIFVSE</sequence>
<dbReference type="InterPro" id="IPR015943">
    <property type="entry name" value="WD40/YVTN_repeat-like_dom_sf"/>
</dbReference>
<feature type="compositionally biased region" description="Low complexity" evidence="3">
    <location>
        <begin position="10"/>
        <end position="21"/>
    </location>
</feature>
<evidence type="ECO:0000313" key="5">
    <source>
        <dbReference type="Proteomes" id="UP000001996"/>
    </source>
</evidence>
<dbReference type="OrthoDB" id="10261640at2759"/>
<reference evidence="4 5" key="1">
    <citation type="journal article" date="2009" name="Nature">
        <title>Evolution of pathogenicity and sexual reproduction in eight Candida genomes.</title>
        <authorList>
            <person name="Butler G."/>
            <person name="Rasmussen M.D."/>
            <person name="Lin M.F."/>
            <person name="Santos M.A."/>
            <person name="Sakthikumar S."/>
            <person name="Munro C.A."/>
            <person name="Rheinbay E."/>
            <person name="Grabherr M."/>
            <person name="Forche A."/>
            <person name="Reedy J.L."/>
            <person name="Agrafioti I."/>
            <person name="Arnaud M.B."/>
            <person name="Bates S."/>
            <person name="Brown A.J."/>
            <person name="Brunke S."/>
            <person name="Costanzo M.C."/>
            <person name="Fitzpatrick D.A."/>
            <person name="de Groot P.W."/>
            <person name="Harris D."/>
            <person name="Hoyer L.L."/>
            <person name="Hube B."/>
            <person name="Klis F.M."/>
            <person name="Kodira C."/>
            <person name="Lennard N."/>
            <person name="Logue M.E."/>
            <person name="Martin R."/>
            <person name="Neiman A.M."/>
            <person name="Nikolaou E."/>
            <person name="Quail M.A."/>
            <person name="Quinn J."/>
            <person name="Santos M.C."/>
            <person name="Schmitzberger F.F."/>
            <person name="Sherlock G."/>
            <person name="Shah P."/>
            <person name="Silverstein K.A."/>
            <person name="Skrzypek M.S."/>
            <person name="Soll D."/>
            <person name="Staggs R."/>
            <person name="Stansfield I."/>
            <person name="Stumpf M.P."/>
            <person name="Sudbery P.E."/>
            <person name="Srikantha T."/>
            <person name="Zeng Q."/>
            <person name="Berman J."/>
            <person name="Berriman M."/>
            <person name="Heitman J."/>
            <person name="Gow N.A."/>
            <person name="Lorenz M.C."/>
            <person name="Birren B.W."/>
            <person name="Kellis M."/>
            <person name="Cuomo C.A."/>
        </authorList>
    </citation>
    <scope>NUCLEOTIDE SEQUENCE [LARGE SCALE GENOMIC DNA]</scope>
    <source>
        <strain evidence="5">ATCC 11503 / BCRC 21390 / CBS 2605 / JCM 1781 / NBRC 1676 / NRRL YB-4239</strain>
    </source>
</reference>
<dbReference type="InterPro" id="IPR001680">
    <property type="entry name" value="WD40_rpt"/>
</dbReference>
<gene>
    <name evidence="4" type="ORF">LELG_04101</name>
</gene>
<feature type="compositionally biased region" description="Acidic residues" evidence="3">
    <location>
        <begin position="24"/>
        <end position="44"/>
    </location>
</feature>
<dbReference type="AlphaFoldDB" id="A5E3B4"/>
<dbReference type="PANTHER" id="PTHR19857:SF8">
    <property type="entry name" value="ANGIO-ASSOCIATED MIGRATORY CELL PROTEIN"/>
    <property type="match status" value="1"/>
</dbReference>
<evidence type="ECO:0000256" key="1">
    <source>
        <dbReference type="ARBA" id="ARBA00022574"/>
    </source>
</evidence>
<dbReference type="InterPro" id="IPR051179">
    <property type="entry name" value="WD_repeat_multifunction"/>
</dbReference>
<evidence type="ECO:0008006" key="6">
    <source>
        <dbReference type="Google" id="ProtNLM"/>
    </source>
</evidence>
<dbReference type="STRING" id="379508.A5E3B4"/>
<dbReference type="OMA" id="GPDEVMW"/>
<evidence type="ECO:0000256" key="2">
    <source>
        <dbReference type="ARBA" id="ARBA00022737"/>
    </source>
</evidence>
<feature type="compositionally biased region" description="Acidic residues" evidence="3">
    <location>
        <begin position="51"/>
        <end position="60"/>
    </location>
</feature>
<keyword evidence="5" id="KW-1185">Reference proteome</keyword>
<dbReference type="eggNOG" id="KOG0296">
    <property type="taxonomic scope" value="Eukaryota"/>
</dbReference>
<dbReference type="InterPro" id="IPR036322">
    <property type="entry name" value="WD40_repeat_dom_sf"/>
</dbReference>
<dbReference type="EMBL" id="CH981528">
    <property type="protein sequence ID" value="EDK45922.1"/>
    <property type="molecule type" value="Genomic_DNA"/>
</dbReference>
<organism evidence="4 5">
    <name type="scientific">Lodderomyces elongisporus (strain ATCC 11503 / CBS 2605 / JCM 1781 / NBRC 1676 / NRRL YB-4239)</name>
    <name type="common">Yeast</name>
    <name type="synonym">Saccharomyces elongisporus</name>
    <dbReference type="NCBI Taxonomy" id="379508"/>
    <lineage>
        <taxon>Eukaryota</taxon>
        <taxon>Fungi</taxon>
        <taxon>Dikarya</taxon>
        <taxon>Ascomycota</taxon>
        <taxon>Saccharomycotina</taxon>
        <taxon>Pichiomycetes</taxon>
        <taxon>Debaryomycetaceae</taxon>
        <taxon>Candida/Lodderomyces clade</taxon>
        <taxon>Lodderomyces</taxon>
    </lineage>
</organism>
<dbReference type="FunFam" id="2.130.10.10:FF:000630">
    <property type="entry name" value="Ribosome assembly protein SQT1"/>
    <property type="match status" value="1"/>
</dbReference>
<evidence type="ECO:0000256" key="3">
    <source>
        <dbReference type="SAM" id="MobiDB-lite"/>
    </source>
</evidence>
<dbReference type="FunCoup" id="A5E3B4">
    <property type="interactions" value="607"/>
</dbReference>
<accession>A5E3B4</accession>
<dbReference type="Gene3D" id="2.130.10.10">
    <property type="entry name" value="YVTN repeat-like/Quinoprotein amine dehydrogenase"/>
    <property type="match status" value="1"/>
</dbReference>
<dbReference type="InParanoid" id="A5E3B4"/>
<dbReference type="PANTHER" id="PTHR19857">
    <property type="entry name" value="MITOCHONDRIAL DIVISION PROTEIN 1-RELATED"/>
    <property type="match status" value="1"/>
</dbReference>
<dbReference type="KEGG" id="lel:PVL30_004922"/>
<feature type="region of interest" description="Disordered" evidence="3">
    <location>
        <begin position="1"/>
        <end position="60"/>
    </location>
</feature>
<evidence type="ECO:0000313" key="4">
    <source>
        <dbReference type="EMBL" id="EDK45922.1"/>
    </source>
</evidence>